<dbReference type="PROSITE" id="PS50853">
    <property type="entry name" value="FN3"/>
    <property type="match status" value="1"/>
</dbReference>
<dbReference type="InterPro" id="IPR036116">
    <property type="entry name" value="FN3_sf"/>
</dbReference>
<evidence type="ECO:0000259" key="12">
    <source>
        <dbReference type="PROSITE" id="PS50853"/>
    </source>
</evidence>
<evidence type="ECO:0000256" key="3">
    <source>
        <dbReference type="ARBA" id="ARBA00022692"/>
    </source>
</evidence>
<dbReference type="Pfam" id="PF09067">
    <property type="entry name" value="EpoR_lig-bind"/>
    <property type="match status" value="1"/>
</dbReference>
<evidence type="ECO:0000256" key="2">
    <source>
        <dbReference type="ARBA" id="ARBA00007885"/>
    </source>
</evidence>
<evidence type="ECO:0000256" key="4">
    <source>
        <dbReference type="ARBA" id="ARBA00022729"/>
    </source>
</evidence>
<dbReference type="EMBL" id="MF685336">
    <property type="protein sequence ID" value="AXB87817.1"/>
    <property type="molecule type" value="mRNA"/>
</dbReference>
<dbReference type="InterPro" id="IPR003528">
    <property type="entry name" value="Long_hematopoietin_rcpt_CS"/>
</dbReference>
<feature type="compositionally biased region" description="Acidic residues" evidence="10">
    <location>
        <begin position="384"/>
        <end position="396"/>
    </location>
</feature>
<comment type="subcellular location">
    <subcellularLocation>
        <location evidence="1">Membrane</location>
        <topology evidence="1">Single-pass type I membrane protein</topology>
    </subcellularLocation>
</comment>
<keyword evidence="4" id="KW-0732">Signal</keyword>
<dbReference type="InterPro" id="IPR015152">
    <property type="entry name" value="Growth/epo_recpt_lig-bind"/>
</dbReference>
<feature type="region of interest" description="Disordered" evidence="10">
    <location>
        <begin position="354"/>
        <end position="415"/>
    </location>
</feature>
<dbReference type="GO" id="GO:0004896">
    <property type="term" value="F:cytokine receptor activity"/>
    <property type="evidence" value="ECO:0007669"/>
    <property type="project" value="InterPro"/>
</dbReference>
<evidence type="ECO:0000256" key="9">
    <source>
        <dbReference type="ARBA" id="ARBA00023180"/>
    </source>
</evidence>
<feature type="domain" description="Fibronectin type-III" evidence="12">
    <location>
        <begin position="154"/>
        <end position="255"/>
    </location>
</feature>
<feature type="region of interest" description="Disordered" evidence="10">
    <location>
        <begin position="1"/>
        <end position="21"/>
    </location>
</feature>
<dbReference type="GO" id="GO:0009897">
    <property type="term" value="C:external side of plasma membrane"/>
    <property type="evidence" value="ECO:0007669"/>
    <property type="project" value="TreeGrafter"/>
</dbReference>
<comment type="similarity">
    <text evidence="2">Belongs to the type I cytokine receptor family. Type 1 subfamily.</text>
</comment>
<dbReference type="PROSITE" id="PS01352">
    <property type="entry name" value="HEMATOPO_REC_L_F1"/>
    <property type="match status" value="1"/>
</dbReference>
<dbReference type="Gene3D" id="2.60.40.10">
    <property type="entry name" value="Immunoglobulins"/>
    <property type="match status" value="2"/>
</dbReference>
<name>A0A678UEC7_PETMA</name>
<dbReference type="Pfam" id="PF00041">
    <property type="entry name" value="fn3"/>
    <property type="match status" value="1"/>
</dbReference>
<dbReference type="CDD" id="cd00063">
    <property type="entry name" value="FN3"/>
    <property type="match status" value="1"/>
</dbReference>
<dbReference type="PANTHER" id="PTHR23037">
    <property type="entry name" value="CYTOKINE RECEPTOR"/>
    <property type="match status" value="1"/>
</dbReference>
<keyword evidence="8 13" id="KW-0675">Receptor</keyword>
<accession>A0A678UEC7</accession>
<protein>
    <submittedName>
        <fullName evidence="13">Prolactin receptor</fullName>
    </submittedName>
</protein>
<keyword evidence="7" id="KW-1015">Disulfide bond</keyword>
<feature type="compositionally biased region" description="Polar residues" evidence="10">
    <location>
        <begin position="617"/>
        <end position="626"/>
    </location>
</feature>
<dbReference type="InterPro" id="IPR003961">
    <property type="entry name" value="FN3_dom"/>
</dbReference>
<feature type="region of interest" description="Disordered" evidence="10">
    <location>
        <begin position="543"/>
        <end position="565"/>
    </location>
</feature>
<evidence type="ECO:0000256" key="11">
    <source>
        <dbReference type="SAM" id="Phobius"/>
    </source>
</evidence>
<dbReference type="SMART" id="SM00060">
    <property type="entry name" value="FN3"/>
    <property type="match status" value="2"/>
</dbReference>
<feature type="region of interest" description="Disordered" evidence="10">
    <location>
        <begin position="611"/>
        <end position="630"/>
    </location>
</feature>
<keyword evidence="3 11" id="KW-0812">Transmembrane</keyword>
<sequence length="651" mass="69625">MRGGHGRAERPTQRGGGGGTDSMVPARKCFFLLLALMTFAASPSPVGKFPGRPVVWCRTVDMLTLTCWWQPVKGDDPSTNYTLFYTTQSGSTLANESAECPDYVTAGPNSCFFDQEHTSMWVMHCVRVVASSPTANTSFEKHCIKLLDYVEPDVPVNVNVTLRNVSDPDPVVLVTWAPPPSANVKYGLVVLEYEVEYRAEHQTSGTKKFGIQTTELVLHGLKPGERYYIRVRCRATSSPFWSPWSAEVEIQPPIGINQVAQWAVGVTLLAAVMGAMVTLLFLVTLIGTRKRIKRVFLPPVPGPRITGMDHDLLKKTPPEELHGIFALFHSYTPARCEDTDSWAECVEVGLEGTRESRGHDANGECGTGEGGRLLGKARRVGGGEESEEDEEDEEALDSGHESSASADGRKGVGSLPSRLGLDSMLLLRVKATAFTAVQVKGPSQEKTKHADVSSEQVSGTDFTRELGAGENPRFVSPPQQGPSGHCGFGAVAVCSADRSAVGRCTDPSGKNANEPVGMRSGLLDVYAHVTDIKADGSILLQKTASEPPVPSGKGSPEEHGPMAPAFSSASALLPYVQIPLHSEAAAAAAADPGNSADEQRVAQEMPSIPLRYDTACNPHSANTSRGSPLMGGYVSSEQLGVFQSQPMGLHG</sequence>
<evidence type="ECO:0000256" key="7">
    <source>
        <dbReference type="ARBA" id="ARBA00023157"/>
    </source>
</evidence>
<feature type="transmembrane region" description="Helical" evidence="11">
    <location>
        <begin position="262"/>
        <end position="286"/>
    </location>
</feature>
<evidence type="ECO:0000256" key="5">
    <source>
        <dbReference type="ARBA" id="ARBA00022989"/>
    </source>
</evidence>
<feature type="compositionally biased region" description="Basic and acidic residues" evidence="10">
    <location>
        <begin position="1"/>
        <end position="12"/>
    </location>
</feature>
<evidence type="ECO:0000256" key="6">
    <source>
        <dbReference type="ARBA" id="ARBA00023136"/>
    </source>
</evidence>
<reference evidence="13" key="1">
    <citation type="journal article" date="2020" name="Sci. Rep.">
        <title>Divergent genes encoding the putative receptors for growth hormone and prolactin in sea lamprey display distinct patterns of expression.</title>
        <authorList>
            <person name="Gong N."/>
            <person name="Ferreira-Martins D."/>
            <person name="McCormick S.D."/>
            <person name="Sheridan M.A."/>
        </authorList>
    </citation>
    <scope>NUCLEOTIDE SEQUENCE</scope>
</reference>
<evidence type="ECO:0000256" key="10">
    <source>
        <dbReference type="SAM" id="MobiDB-lite"/>
    </source>
</evidence>
<keyword evidence="6 11" id="KW-0472">Membrane</keyword>
<keyword evidence="5 11" id="KW-1133">Transmembrane helix</keyword>
<evidence type="ECO:0000256" key="8">
    <source>
        <dbReference type="ARBA" id="ARBA00023170"/>
    </source>
</evidence>
<evidence type="ECO:0000256" key="1">
    <source>
        <dbReference type="ARBA" id="ARBA00004479"/>
    </source>
</evidence>
<dbReference type="AlphaFoldDB" id="A0A678UEC7"/>
<dbReference type="InterPro" id="IPR013783">
    <property type="entry name" value="Ig-like_fold"/>
</dbReference>
<keyword evidence="9" id="KW-0325">Glycoprotein</keyword>
<evidence type="ECO:0000313" key="13">
    <source>
        <dbReference type="EMBL" id="AXB87817.1"/>
    </source>
</evidence>
<dbReference type="PANTHER" id="PTHR23037:SF46">
    <property type="entry name" value="INTERLEUKIN 5 RECEPTOR SUBUNIT ALPHA"/>
    <property type="match status" value="1"/>
</dbReference>
<dbReference type="SUPFAM" id="SSF49265">
    <property type="entry name" value="Fibronectin type III"/>
    <property type="match status" value="2"/>
</dbReference>
<proteinExistence type="evidence at transcript level"/>
<organism evidence="13">
    <name type="scientific">Petromyzon marinus</name>
    <name type="common">Sea lamprey</name>
    <dbReference type="NCBI Taxonomy" id="7757"/>
    <lineage>
        <taxon>Eukaryota</taxon>
        <taxon>Metazoa</taxon>
        <taxon>Chordata</taxon>
        <taxon>Craniata</taxon>
        <taxon>Vertebrata</taxon>
        <taxon>Cyclostomata</taxon>
        <taxon>Hyperoartia</taxon>
        <taxon>Petromyzontiformes</taxon>
        <taxon>Petromyzontidae</taxon>
        <taxon>Petromyzon</taxon>
    </lineage>
</organism>